<sequence>MGVLVNSMSALSIFHPDANPALKISNKNCWQHPDQVRWCLIMPFVFFIISNTRFAFHGTRPNHITGGKPNDPFSRILHPTRVLKVYSVFHQSSLRHLCEVREISKGGIVHLVSSFCDPWLLTGNLAIALRKVKLLNPSLHGDGFKRYEMHYEAKLGTDSQKKDQQVPKSRKRVGK</sequence>
<organism evidence="2 3">
    <name type="scientific">Flemingia macrophylla</name>
    <dbReference type="NCBI Taxonomy" id="520843"/>
    <lineage>
        <taxon>Eukaryota</taxon>
        <taxon>Viridiplantae</taxon>
        <taxon>Streptophyta</taxon>
        <taxon>Embryophyta</taxon>
        <taxon>Tracheophyta</taxon>
        <taxon>Spermatophyta</taxon>
        <taxon>Magnoliopsida</taxon>
        <taxon>eudicotyledons</taxon>
        <taxon>Gunneridae</taxon>
        <taxon>Pentapetalae</taxon>
        <taxon>rosids</taxon>
        <taxon>fabids</taxon>
        <taxon>Fabales</taxon>
        <taxon>Fabaceae</taxon>
        <taxon>Papilionoideae</taxon>
        <taxon>50 kb inversion clade</taxon>
        <taxon>NPAAA clade</taxon>
        <taxon>indigoferoid/millettioid clade</taxon>
        <taxon>Phaseoleae</taxon>
        <taxon>Flemingia</taxon>
    </lineage>
</organism>
<proteinExistence type="predicted"/>
<feature type="compositionally biased region" description="Basic and acidic residues" evidence="1">
    <location>
        <begin position="155"/>
        <end position="165"/>
    </location>
</feature>
<dbReference type="Proteomes" id="UP001603857">
    <property type="component" value="Unassembled WGS sequence"/>
</dbReference>
<dbReference type="EMBL" id="JBGMDY010000005">
    <property type="protein sequence ID" value="KAL2335389.1"/>
    <property type="molecule type" value="Genomic_DNA"/>
</dbReference>
<reference evidence="2 3" key="1">
    <citation type="submission" date="2024-08" db="EMBL/GenBank/DDBJ databases">
        <title>Insights into the chromosomal genome structure of Flemingia macrophylla.</title>
        <authorList>
            <person name="Ding Y."/>
            <person name="Zhao Y."/>
            <person name="Bi W."/>
            <person name="Wu M."/>
            <person name="Zhao G."/>
            <person name="Gong Y."/>
            <person name="Li W."/>
            <person name="Zhang P."/>
        </authorList>
    </citation>
    <scope>NUCLEOTIDE SEQUENCE [LARGE SCALE GENOMIC DNA]</scope>
    <source>
        <strain evidence="2">DYQJB</strain>
        <tissue evidence="2">Leaf</tissue>
    </source>
</reference>
<accession>A0ABD1MI00</accession>
<evidence type="ECO:0000313" key="2">
    <source>
        <dbReference type="EMBL" id="KAL2335389.1"/>
    </source>
</evidence>
<evidence type="ECO:0000256" key="1">
    <source>
        <dbReference type="SAM" id="MobiDB-lite"/>
    </source>
</evidence>
<gene>
    <name evidence="2" type="ORF">Fmac_016602</name>
</gene>
<evidence type="ECO:0000313" key="3">
    <source>
        <dbReference type="Proteomes" id="UP001603857"/>
    </source>
</evidence>
<name>A0ABD1MI00_9FABA</name>
<feature type="region of interest" description="Disordered" evidence="1">
    <location>
        <begin position="155"/>
        <end position="175"/>
    </location>
</feature>
<protein>
    <submittedName>
        <fullName evidence="2">Uncharacterized protein</fullName>
    </submittedName>
</protein>
<keyword evidence="3" id="KW-1185">Reference proteome</keyword>
<comment type="caution">
    <text evidence="2">The sequence shown here is derived from an EMBL/GenBank/DDBJ whole genome shotgun (WGS) entry which is preliminary data.</text>
</comment>
<dbReference type="AlphaFoldDB" id="A0ABD1MI00"/>